<name>A0A0F9WCI3_9MICR</name>
<gene>
    <name evidence="1" type="ORF">AAJ76_6100016064</name>
</gene>
<evidence type="ECO:0000313" key="1">
    <source>
        <dbReference type="EMBL" id="KKO74545.1"/>
    </source>
</evidence>
<dbReference type="GeneID" id="36321097"/>
<protein>
    <submittedName>
        <fullName evidence="1">Uncharacterized protein</fullName>
    </submittedName>
</protein>
<dbReference type="RefSeq" id="XP_024330287.1">
    <property type="nucleotide sequence ID" value="XM_024476147.1"/>
</dbReference>
<sequence>MYELFDYNYFTDELLETYDIDLNLSPLSKEGEDLEDLHKILTENNAIKLNFYL</sequence>
<accession>A0A0F9WCI3</accession>
<comment type="caution">
    <text evidence="1">The sequence shown here is derived from an EMBL/GenBank/DDBJ whole genome shotgun (WGS) entry which is preliminary data.</text>
</comment>
<keyword evidence="2" id="KW-1185">Reference proteome</keyword>
<reference evidence="1 2" key="1">
    <citation type="journal article" date="2015" name="Environ. Microbiol.">
        <title>Genome analyses suggest the presence of polyploidy and recent human-driven expansions in eight global populations of the honeybee pathogen Nosema ceranae.</title>
        <authorList>
            <person name="Pelin A."/>
            <person name="Selman M."/>
            <person name="Aris-Brosou S."/>
            <person name="Farinelli L."/>
            <person name="Corradi N."/>
        </authorList>
    </citation>
    <scope>NUCLEOTIDE SEQUENCE [LARGE SCALE GENOMIC DNA]</scope>
    <source>
        <strain evidence="1 2">PA08 1199</strain>
    </source>
</reference>
<proteinExistence type="predicted"/>
<organism evidence="1 2">
    <name type="scientific">Vairimorpha ceranae</name>
    <dbReference type="NCBI Taxonomy" id="40302"/>
    <lineage>
        <taxon>Eukaryota</taxon>
        <taxon>Fungi</taxon>
        <taxon>Fungi incertae sedis</taxon>
        <taxon>Microsporidia</taxon>
        <taxon>Nosematidae</taxon>
        <taxon>Vairimorpha</taxon>
    </lineage>
</organism>
<dbReference type="Proteomes" id="UP000034350">
    <property type="component" value="Unassembled WGS sequence"/>
</dbReference>
<dbReference type="VEuPathDB" id="MicrosporidiaDB:AAJ76_6100016064"/>
<dbReference type="AlphaFoldDB" id="A0A0F9WCI3"/>
<dbReference type="EMBL" id="JPQZ01000061">
    <property type="protein sequence ID" value="KKO74545.1"/>
    <property type="molecule type" value="Genomic_DNA"/>
</dbReference>
<evidence type="ECO:0000313" key="2">
    <source>
        <dbReference type="Proteomes" id="UP000034350"/>
    </source>
</evidence>